<feature type="domain" description="Pyridoxamine 5'-phosphate oxidase N-terminal" evidence="12">
    <location>
        <begin position="34"/>
        <end position="154"/>
    </location>
</feature>
<dbReference type="SUPFAM" id="SSF50475">
    <property type="entry name" value="FMN-binding split barrel"/>
    <property type="match status" value="1"/>
</dbReference>
<feature type="binding site" evidence="9 11">
    <location>
        <position position="196"/>
    </location>
    <ligand>
        <name>FMN</name>
        <dbReference type="ChEBI" id="CHEBI:58210"/>
    </ligand>
</feature>
<feature type="binding site" evidence="9 11">
    <location>
        <begin position="140"/>
        <end position="141"/>
    </location>
    <ligand>
        <name>FMN</name>
        <dbReference type="ChEBI" id="CHEBI:58210"/>
    </ligand>
</feature>
<feature type="binding site" evidence="9 10">
    <location>
        <position position="127"/>
    </location>
    <ligand>
        <name>substrate</name>
    </ligand>
</feature>
<feature type="binding site" evidence="9 10">
    <location>
        <position position="123"/>
    </location>
    <ligand>
        <name>substrate</name>
    </ligand>
</feature>
<evidence type="ECO:0000259" key="12">
    <source>
        <dbReference type="Pfam" id="PF01243"/>
    </source>
</evidence>
<comment type="cofactor">
    <cofactor evidence="9 11">
        <name>FMN</name>
        <dbReference type="ChEBI" id="CHEBI:58210"/>
    </cofactor>
    <text evidence="9 11">Binds 1 FMN per subunit.</text>
</comment>
<dbReference type="InterPro" id="IPR019740">
    <property type="entry name" value="Pyridox_Oxase_CS"/>
</dbReference>
<feature type="binding site" evidence="9 11">
    <location>
        <begin position="76"/>
        <end position="77"/>
    </location>
    <ligand>
        <name>FMN</name>
        <dbReference type="ChEBI" id="CHEBI:58210"/>
    </ligand>
</feature>
<feature type="binding site" evidence="9 10">
    <location>
        <position position="131"/>
    </location>
    <ligand>
        <name>substrate</name>
    </ligand>
</feature>
<comment type="catalytic activity">
    <reaction evidence="9">
        <text>pyridoxine 5'-phosphate + O2 = pyridoxal 5'-phosphate + H2O2</text>
        <dbReference type="Rhea" id="RHEA:15149"/>
        <dbReference type="ChEBI" id="CHEBI:15379"/>
        <dbReference type="ChEBI" id="CHEBI:16240"/>
        <dbReference type="ChEBI" id="CHEBI:58589"/>
        <dbReference type="ChEBI" id="CHEBI:597326"/>
        <dbReference type="EC" id="1.4.3.5"/>
    </reaction>
</comment>
<feature type="binding site" evidence="9 11">
    <location>
        <position position="186"/>
    </location>
    <ligand>
        <name>FMN</name>
        <dbReference type="ChEBI" id="CHEBI:58210"/>
    </ligand>
</feature>
<dbReference type="GO" id="GO:0004733">
    <property type="term" value="F:pyridoxamine phosphate oxidase activity"/>
    <property type="evidence" value="ECO:0007669"/>
    <property type="project" value="UniProtKB-UniRule"/>
</dbReference>
<comment type="caution">
    <text evidence="14">The sequence shown here is derived from an EMBL/GenBank/DDBJ whole genome shotgun (WGS) entry which is preliminary data.</text>
</comment>
<feature type="domain" description="Pyridoxine 5'-phosphate oxidase dimerisation C-terminal" evidence="13">
    <location>
        <begin position="173"/>
        <end position="213"/>
    </location>
</feature>
<dbReference type="HAMAP" id="MF_01629">
    <property type="entry name" value="PdxH"/>
    <property type="match status" value="1"/>
</dbReference>
<sequence>MKKIEDIRKSYQKGKLDLEHLDPNPIEQFLAWWDEAVSSEILEPNAMTLATVDKHGRPSARIVLLKGVTHDGFEFYTNYQSDKAKDIEENPKVALVFLWKELERQVRIEGVATKLSKEKSETYFHSRPRGSQIGSIASPQSEIIPDRKVLDEKVNLLTQQFENIDPIPYPEFWGGYNVEPHHIEFWQGRHERLHDRFRYSKNKSIWTIDRLAP</sequence>
<dbReference type="PANTHER" id="PTHR10851">
    <property type="entry name" value="PYRIDOXINE-5-PHOSPHATE OXIDASE"/>
    <property type="match status" value="1"/>
</dbReference>
<evidence type="ECO:0000256" key="6">
    <source>
        <dbReference type="ARBA" id="ARBA00022643"/>
    </source>
</evidence>
<evidence type="ECO:0000313" key="15">
    <source>
        <dbReference type="Proteomes" id="UP000808337"/>
    </source>
</evidence>
<feature type="binding site" evidence="9 11">
    <location>
        <begin position="61"/>
        <end position="66"/>
    </location>
    <ligand>
        <name>FMN</name>
        <dbReference type="ChEBI" id="CHEBI:58210"/>
    </ligand>
</feature>
<evidence type="ECO:0000256" key="4">
    <source>
        <dbReference type="ARBA" id="ARBA00011738"/>
    </source>
</evidence>
<dbReference type="InterPro" id="IPR019576">
    <property type="entry name" value="Pyridoxamine_oxidase_dimer_C"/>
</dbReference>
<dbReference type="Pfam" id="PF01243">
    <property type="entry name" value="PNPOx_N"/>
    <property type="match status" value="1"/>
</dbReference>
<gene>
    <name evidence="9 14" type="primary">pdxH</name>
    <name evidence="14" type="ORF">IPP15_20190</name>
</gene>
<feature type="binding site" evidence="9 11">
    <location>
        <position position="83"/>
    </location>
    <ligand>
        <name>FMN</name>
        <dbReference type="ChEBI" id="CHEBI:58210"/>
    </ligand>
</feature>
<evidence type="ECO:0000256" key="2">
    <source>
        <dbReference type="ARBA" id="ARBA00005037"/>
    </source>
</evidence>
<evidence type="ECO:0000313" key="14">
    <source>
        <dbReference type="EMBL" id="MBK9984651.1"/>
    </source>
</evidence>
<evidence type="ECO:0000256" key="1">
    <source>
        <dbReference type="ARBA" id="ARBA00004738"/>
    </source>
</evidence>
<evidence type="ECO:0000256" key="5">
    <source>
        <dbReference type="ARBA" id="ARBA00022630"/>
    </source>
</evidence>
<comment type="similarity">
    <text evidence="3 9">Belongs to the pyridoxamine 5'-phosphate oxidase family.</text>
</comment>
<dbReference type="GO" id="GO:0010181">
    <property type="term" value="F:FMN binding"/>
    <property type="evidence" value="ECO:0007669"/>
    <property type="project" value="UniProtKB-UniRule"/>
</dbReference>
<comment type="pathway">
    <text evidence="2 9">Cofactor metabolism; pyridoxal 5'-phosphate salvage; pyridoxal 5'-phosphate from pyridoxine 5'-phosphate: step 1/1.</text>
</comment>
<evidence type="ECO:0000256" key="7">
    <source>
        <dbReference type="ARBA" id="ARBA00023002"/>
    </source>
</evidence>
<comment type="catalytic activity">
    <reaction evidence="9">
        <text>pyridoxamine 5'-phosphate + O2 + H2O = pyridoxal 5'-phosphate + H2O2 + NH4(+)</text>
        <dbReference type="Rhea" id="RHEA:15817"/>
        <dbReference type="ChEBI" id="CHEBI:15377"/>
        <dbReference type="ChEBI" id="CHEBI:15379"/>
        <dbReference type="ChEBI" id="CHEBI:16240"/>
        <dbReference type="ChEBI" id="CHEBI:28938"/>
        <dbReference type="ChEBI" id="CHEBI:58451"/>
        <dbReference type="ChEBI" id="CHEBI:597326"/>
        <dbReference type="EC" id="1.4.3.5"/>
    </reaction>
</comment>
<comment type="caution">
    <text evidence="9">Lacks conserved residue(s) required for the propagation of feature annotation.</text>
</comment>
<protein>
    <recommendedName>
        <fullName evidence="9">Pyridoxine/pyridoxamine 5'-phosphate oxidase</fullName>
        <ecNumber evidence="9">1.4.3.5</ecNumber>
    </recommendedName>
    <alternativeName>
        <fullName evidence="9">PNP/PMP oxidase</fullName>
        <shortName evidence="9">PNPOx</shortName>
    </alternativeName>
    <alternativeName>
        <fullName evidence="9">Pyridoxal 5'-phosphate synthase</fullName>
    </alternativeName>
</protein>
<keyword evidence="8 9" id="KW-0664">Pyridoxine biosynthesis</keyword>
<dbReference type="PANTHER" id="PTHR10851:SF0">
    <property type="entry name" value="PYRIDOXINE-5'-PHOSPHATE OXIDASE"/>
    <property type="match status" value="1"/>
</dbReference>
<comment type="pathway">
    <text evidence="1 9">Cofactor metabolism; pyridoxal 5'-phosphate salvage; pyridoxal 5'-phosphate from pyridoxamine 5'-phosphate: step 1/1.</text>
</comment>
<dbReference type="Gene3D" id="2.30.110.10">
    <property type="entry name" value="Electron Transport, Fmn-binding Protein, Chain A"/>
    <property type="match status" value="1"/>
</dbReference>
<evidence type="ECO:0000256" key="11">
    <source>
        <dbReference type="PIRSR" id="PIRSR000190-2"/>
    </source>
</evidence>
<feature type="binding site" evidence="9 10">
    <location>
        <begin position="192"/>
        <end position="194"/>
    </location>
    <ligand>
        <name>substrate</name>
    </ligand>
</feature>
<dbReference type="NCBIfam" id="TIGR00558">
    <property type="entry name" value="pdxH"/>
    <property type="match status" value="1"/>
</dbReference>
<dbReference type="NCBIfam" id="NF004231">
    <property type="entry name" value="PRK05679.1"/>
    <property type="match status" value="1"/>
</dbReference>
<evidence type="ECO:0000256" key="9">
    <source>
        <dbReference type="HAMAP-Rule" id="MF_01629"/>
    </source>
</evidence>
<accession>A0A9D7SYQ3</accession>
<feature type="binding site" evidence="9 10">
    <location>
        <position position="66"/>
    </location>
    <ligand>
        <name>substrate</name>
    </ligand>
</feature>
<dbReference type="InterPro" id="IPR012349">
    <property type="entry name" value="Split_barrel_FMN-bd"/>
</dbReference>
<comment type="subunit">
    <text evidence="4 9">Homodimer.</text>
</comment>
<dbReference type="InterPro" id="IPR011576">
    <property type="entry name" value="Pyridox_Oxase_N"/>
</dbReference>
<dbReference type="FunFam" id="2.30.110.10:FF:000005">
    <property type="entry name" value="NAD(P)H-hydrate epimerase"/>
    <property type="match status" value="1"/>
</dbReference>
<dbReference type="PROSITE" id="PS01064">
    <property type="entry name" value="PYRIDOX_OXIDASE"/>
    <property type="match status" value="1"/>
</dbReference>
<evidence type="ECO:0000256" key="8">
    <source>
        <dbReference type="ARBA" id="ARBA00023096"/>
    </source>
</evidence>
<evidence type="ECO:0000259" key="13">
    <source>
        <dbReference type="Pfam" id="PF10590"/>
    </source>
</evidence>
<dbReference type="Proteomes" id="UP000808337">
    <property type="component" value="Unassembled WGS sequence"/>
</dbReference>
<organism evidence="14 15">
    <name type="scientific">Candidatus Opimibacter skivensis</name>
    <dbReference type="NCBI Taxonomy" id="2982028"/>
    <lineage>
        <taxon>Bacteria</taxon>
        <taxon>Pseudomonadati</taxon>
        <taxon>Bacteroidota</taxon>
        <taxon>Saprospiria</taxon>
        <taxon>Saprospirales</taxon>
        <taxon>Saprospiraceae</taxon>
        <taxon>Candidatus Opimibacter</taxon>
    </lineage>
</organism>
<dbReference type="EC" id="1.4.3.5" evidence="9"/>
<proteinExistence type="inferred from homology"/>
<reference evidence="14 15" key="1">
    <citation type="submission" date="2020-10" db="EMBL/GenBank/DDBJ databases">
        <title>Connecting structure to function with the recovery of over 1000 high-quality activated sludge metagenome-assembled genomes encoding full-length rRNA genes using long-read sequencing.</title>
        <authorList>
            <person name="Singleton C.M."/>
            <person name="Petriglieri F."/>
            <person name="Kristensen J.M."/>
            <person name="Kirkegaard R.H."/>
            <person name="Michaelsen T.Y."/>
            <person name="Andersen M.H."/>
            <person name="Karst S.M."/>
            <person name="Dueholm M.S."/>
            <person name="Nielsen P.H."/>
            <person name="Albertsen M."/>
        </authorList>
    </citation>
    <scope>NUCLEOTIDE SEQUENCE [LARGE SCALE GENOMIC DNA]</scope>
    <source>
        <strain evidence="14">Ribe_18-Q3-R11-54_MAXAC.273</strain>
    </source>
</reference>
<feature type="binding site" evidence="9 11">
    <location>
        <position position="105"/>
    </location>
    <ligand>
        <name>FMN</name>
        <dbReference type="ChEBI" id="CHEBI:58210"/>
    </ligand>
</feature>
<keyword evidence="5 9" id="KW-0285">Flavoprotein</keyword>
<dbReference type="Pfam" id="PF10590">
    <property type="entry name" value="PNP_phzG_C"/>
    <property type="match status" value="1"/>
</dbReference>
<keyword evidence="7 9" id="KW-0560">Oxidoreductase</keyword>
<evidence type="ECO:0000256" key="10">
    <source>
        <dbReference type="PIRSR" id="PIRSR000190-1"/>
    </source>
</evidence>
<evidence type="ECO:0000256" key="3">
    <source>
        <dbReference type="ARBA" id="ARBA00007301"/>
    </source>
</evidence>
<dbReference type="EMBL" id="JADKGY010000030">
    <property type="protein sequence ID" value="MBK9984651.1"/>
    <property type="molecule type" value="Genomic_DNA"/>
</dbReference>
<dbReference type="PIRSF" id="PIRSF000190">
    <property type="entry name" value="Pyd_amn-ph_oxd"/>
    <property type="match status" value="1"/>
</dbReference>
<feature type="binding site" evidence="10">
    <location>
        <begin position="8"/>
        <end position="11"/>
    </location>
    <ligand>
        <name>substrate</name>
    </ligand>
</feature>
<comment type="function">
    <text evidence="9">Catalyzes the oxidation of either pyridoxine 5'-phosphate (PNP) or pyridoxamine 5'-phosphate (PMP) into pyridoxal 5'-phosphate (PLP).</text>
</comment>
<dbReference type="GO" id="GO:0008615">
    <property type="term" value="P:pyridoxine biosynthetic process"/>
    <property type="evidence" value="ECO:0007669"/>
    <property type="project" value="UniProtKB-UniRule"/>
</dbReference>
<dbReference type="InterPro" id="IPR000659">
    <property type="entry name" value="Pyridox_Oxase"/>
</dbReference>
<dbReference type="AlphaFoldDB" id="A0A9D7SYQ3"/>
<keyword evidence="6 9" id="KW-0288">FMN</keyword>
<name>A0A9D7SYQ3_9BACT</name>